<dbReference type="GO" id="GO:0006508">
    <property type="term" value="P:proteolysis"/>
    <property type="evidence" value="ECO:0007669"/>
    <property type="project" value="UniProtKB-KW"/>
</dbReference>
<evidence type="ECO:0000256" key="12">
    <source>
        <dbReference type="RuleBase" id="RU361183"/>
    </source>
</evidence>
<evidence type="ECO:0000256" key="7">
    <source>
        <dbReference type="ARBA" id="ARBA00023049"/>
    </source>
</evidence>
<dbReference type="EMBL" id="JAFNEN010000374">
    <property type="protein sequence ID" value="KAG8184411.1"/>
    <property type="molecule type" value="Genomic_DNA"/>
</dbReference>
<dbReference type="InterPro" id="IPR006026">
    <property type="entry name" value="Peptidase_Metallo"/>
</dbReference>
<dbReference type="Proteomes" id="UP000827092">
    <property type="component" value="Unassembled WGS sequence"/>
</dbReference>
<comment type="cofactor">
    <cofactor evidence="11 12">
        <name>Zn(2+)</name>
        <dbReference type="ChEBI" id="CHEBI:29105"/>
    </cofactor>
    <text evidence="11 12">Binds 1 zinc ion per subunit.</text>
</comment>
<evidence type="ECO:0000256" key="4">
    <source>
        <dbReference type="ARBA" id="ARBA00022723"/>
    </source>
</evidence>
<dbReference type="GO" id="GO:0004222">
    <property type="term" value="F:metalloendopeptidase activity"/>
    <property type="evidence" value="ECO:0007669"/>
    <property type="project" value="UniProtKB-UniRule"/>
</dbReference>
<dbReference type="PANTHER" id="PTHR10127">
    <property type="entry name" value="DISCOIDIN, CUB, EGF, LAMININ , AND ZINC METALLOPROTEASE DOMAIN CONTAINING"/>
    <property type="match status" value="1"/>
</dbReference>
<evidence type="ECO:0000256" key="11">
    <source>
        <dbReference type="PROSITE-ProRule" id="PRU01211"/>
    </source>
</evidence>
<keyword evidence="4 11" id="KW-0479">Metal-binding</keyword>
<dbReference type="InterPro" id="IPR034035">
    <property type="entry name" value="Astacin-like_dom"/>
</dbReference>
<evidence type="ECO:0000256" key="9">
    <source>
        <dbReference type="ARBA" id="ARBA00025529"/>
    </source>
</evidence>
<accession>A0AAV6UME0</accession>
<dbReference type="Pfam" id="PF01400">
    <property type="entry name" value="Astacin"/>
    <property type="match status" value="1"/>
</dbReference>
<evidence type="ECO:0000256" key="5">
    <source>
        <dbReference type="ARBA" id="ARBA00022801"/>
    </source>
</evidence>
<feature type="active site" evidence="11">
    <location>
        <position position="170"/>
    </location>
</feature>
<evidence type="ECO:0000256" key="6">
    <source>
        <dbReference type="ARBA" id="ARBA00022833"/>
    </source>
</evidence>
<keyword evidence="6 11" id="KW-0862">Zinc</keyword>
<comment type="caution">
    <text evidence="15">The sequence shown here is derived from an EMBL/GenBank/DDBJ whole genome shotgun (WGS) entry which is preliminary data.</text>
</comment>
<dbReference type="InterPro" id="IPR024079">
    <property type="entry name" value="MetalloPept_cat_dom_sf"/>
</dbReference>
<protein>
    <recommendedName>
        <fullName evidence="12">Metalloendopeptidase</fullName>
        <ecNumber evidence="12">3.4.24.-</ecNumber>
    </recommendedName>
</protein>
<evidence type="ECO:0000313" key="16">
    <source>
        <dbReference type="Proteomes" id="UP000827092"/>
    </source>
</evidence>
<feature type="signal peptide" evidence="12">
    <location>
        <begin position="1"/>
        <end position="24"/>
    </location>
</feature>
<evidence type="ECO:0000256" key="3">
    <source>
        <dbReference type="ARBA" id="ARBA00022670"/>
    </source>
</evidence>
<comment type="caution">
    <text evidence="10">Lacks conserved residue(s) required for the propagation of feature annotation.</text>
</comment>
<organism evidence="15 16">
    <name type="scientific">Oedothorax gibbosus</name>
    <dbReference type="NCBI Taxonomy" id="931172"/>
    <lineage>
        <taxon>Eukaryota</taxon>
        <taxon>Metazoa</taxon>
        <taxon>Ecdysozoa</taxon>
        <taxon>Arthropoda</taxon>
        <taxon>Chelicerata</taxon>
        <taxon>Arachnida</taxon>
        <taxon>Araneae</taxon>
        <taxon>Araneomorphae</taxon>
        <taxon>Entelegynae</taxon>
        <taxon>Araneoidea</taxon>
        <taxon>Linyphiidae</taxon>
        <taxon>Erigoninae</taxon>
        <taxon>Oedothorax</taxon>
    </lineage>
</organism>
<dbReference type="InterPro" id="IPR000859">
    <property type="entry name" value="CUB_dom"/>
</dbReference>
<proteinExistence type="predicted"/>
<feature type="domain" description="Peptidase M12A" evidence="14">
    <location>
        <begin position="75"/>
        <end position="272"/>
    </location>
</feature>
<feature type="binding site" evidence="11">
    <location>
        <position position="179"/>
    </location>
    <ligand>
        <name>Zn(2+)</name>
        <dbReference type="ChEBI" id="CHEBI:29105"/>
        <note>catalytic</note>
    </ligand>
</feature>
<dbReference type="PANTHER" id="PTHR10127:SF802">
    <property type="entry name" value="ZINC METALLOPROTEINASE NAS-10"/>
    <property type="match status" value="1"/>
</dbReference>
<dbReference type="InterPro" id="IPR001506">
    <property type="entry name" value="Peptidase_M12A"/>
</dbReference>
<sequence length="465" mass="52853">MITRLLKVLFLCILQSYLWKKVYCMNVSGLSDLFPSKGLGIISELNPTHTYDGKEIVEGDIVLPKWASKKHQERKGIINIVTFWTNGKISYNFHSSVDDDLKAMIVDAIGHWENRTCLKFTERVIDFSYLRFRADKEGCSSMIGRINGIFAGQDVSIGRGCNRTNIIIHEIGHAIGFYHEQSRNDRDGYIHINWNNMPVARYSQFDRGLESSRGVEYDYTSIMHYGPMAFTEAFFQKNTIAALNVHHQTLIGSGMDISFRDAKTLNKMYSCSAGCPNVKNESQCQNGGFLSPYRGDGQPCPCVCPPRTSGEFCEVLEEPFYYYEFPRCGGNVTEDGIIQTPGYPTRKPPADSCSWWIQAPEGKRARVEFLDFSFHPRMESNNTIFNRKCFHERVEIRTKHRFDGDMFCGEDIPPGTVATSVGQEFIIIIDTNEKAQEGRGLKAKVTFVDKDTKDVKDKILTSFLP</sequence>
<evidence type="ECO:0000256" key="1">
    <source>
        <dbReference type="ARBA" id="ARBA00011245"/>
    </source>
</evidence>
<feature type="binding site" evidence="11">
    <location>
        <position position="169"/>
    </location>
    <ligand>
        <name>Zn(2+)</name>
        <dbReference type="ChEBI" id="CHEBI:29105"/>
        <note>catalytic</note>
    </ligand>
</feature>
<keyword evidence="3 11" id="KW-0645">Protease</keyword>
<dbReference type="EC" id="3.4.24.-" evidence="12"/>
<evidence type="ECO:0000256" key="8">
    <source>
        <dbReference type="ARBA" id="ARBA00023157"/>
    </source>
</evidence>
<evidence type="ECO:0000256" key="10">
    <source>
        <dbReference type="PROSITE-ProRule" id="PRU00059"/>
    </source>
</evidence>
<feature type="disulfide bond" evidence="11">
    <location>
        <begin position="139"/>
        <end position="161"/>
    </location>
</feature>
<dbReference type="Gene3D" id="2.60.120.290">
    <property type="entry name" value="Spermadhesin, CUB domain"/>
    <property type="match status" value="1"/>
</dbReference>
<dbReference type="CDD" id="cd00041">
    <property type="entry name" value="CUB"/>
    <property type="match status" value="1"/>
</dbReference>
<comment type="function">
    <text evidence="9">Zinc metalloprotease. Provoques deadhesion of endothelial cells from cell cultures, and also degradation of fibronectin, fibrinogen and gelatin in vitro. Its role in the venom is not fully understood but it might act as a spreading factor that facilitates diffusion of other venom toxins. Alternatively, it might be involved in the proteolytic processing of other venom toxins or it might play a role in extra-oral digestion of prey.</text>
</comment>
<evidence type="ECO:0000256" key="2">
    <source>
        <dbReference type="ARBA" id="ARBA00022536"/>
    </source>
</evidence>
<dbReference type="Pfam" id="PF00431">
    <property type="entry name" value="CUB"/>
    <property type="match status" value="1"/>
</dbReference>
<evidence type="ECO:0000259" key="13">
    <source>
        <dbReference type="PROSITE" id="PS01180"/>
    </source>
</evidence>
<feature type="chain" id="PRO_5043103718" description="Metalloendopeptidase" evidence="12">
    <location>
        <begin position="25"/>
        <end position="465"/>
    </location>
</feature>
<name>A0AAV6UME0_9ARAC</name>
<keyword evidence="5 11" id="KW-0378">Hydrolase</keyword>
<keyword evidence="2" id="KW-0245">EGF-like domain</keyword>
<dbReference type="PRINTS" id="PR00480">
    <property type="entry name" value="ASTACIN"/>
</dbReference>
<dbReference type="CDD" id="cd04280">
    <property type="entry name" value="ZnMc_astacin_like"/>
    <property type="match status" value="1"/>
</dbReference>
<dbReference type="SUPFAM" id="SSF49854">
    <property type="entry name" value="Spermadhesin, CUB domain"/>
    <property type="match status" value="1"/>
</dbReference>
<comment type="subunit">
    <text evidence="1">Monomer.</text>
</comment>
<dbReference type="InterPro" id="IPR035914">
    <property type="entry name" value="Sperma_CUB_dom_sf"/>
</dbReference>
<evidence type="ECO:0000313" key="15">
    <source>
        <dbReference type="EMBL" id="KAG8184411.1"/>
    </source>
</evidence>
<keyword evidence="8 11" id="KW-1015">Disulfide bond</keyword>
<reference evidence="15 16" key="1">
    <citation type="journal article" date="2022" name="Nat. Ecol. Evol.">
        <title>A masculinizing supergene underlies an exaggerated male reproductive morph in a spider.</title>
        <authorList>
            <person name="Hendrickx F."/>
            <person name="De Corte Z."/>
            <person name="Sonet G."/>
            <person name="Van Belleghem S.M."/>
            <person name="Kostlbacher S."/>
            <person name="Vangestel C."/>
        </authorList>
    </citation>
    <scope>NUCLEOTIDE SEQUENCE [LARGE SCALE GENOMIC DNA]</scope>
    <source>
        <strain evidence="15">W744_W776</strain>
    </source>
</reference>
<dbReference type="PROSITE" id="PS01180">
    <property type="entry name" value="CUB"/>
    <property type="match status" value="1"/>
</dbReference>
<gene>
    <name evidence="15" type="ORF">JTE90_004581</name>
</gene>
<feature type="domain" description="CUB" evidence="13">
    <location>
        <begin position="328"/>
        <end position="448"/>
    </location>
</feature>
<dbReference type="SMART" id="SM00042">
    <property type="entry name" value="CUB"/>
    <property type="match status" value="1"/>
</dbReference>
<keyword evidence="12" id="KW-0732">Signal</keyword>
<dbReference type="SUPFAM" id="SSF55486">
    <property type="entry name" value="Metalloproteases ('zincins'), catalytic domain"/>
    <property type="match status" value="1"/>
</dbReference>
<feature type="binding site" evidence="11">
    <location>
        <position position="173"/>
    </location>
    <ligand>
        <name>Zn(2+)</name>
        <dbReference type="ChEBI" id="CHEBI:29105"/>
        <note>catalytic</note>
    </ligand>
</feature>
<dbReference type="SMART" id="SM00235">
    <property type="entry name" value="ZnMc"/>
    <property type="match status" value="1"/>
</dbReference>
<evidence type="ECO:0000259" key="14">
    <source>
        <dbReference type="PROSITE" id="PS51864"/>
    </source>
</evidence>
<dbReference type="Gene3D" id="3.40.390.10">
    <property type="entry name" value="Collagenase (Catalytic Domain)"/>
    <property type="match status" value="1"/>
</dbReference>
<dbReference type="PROSITE" id="PS51864">
    <property type="entry name" value="ASTACIN"/>
    <property type="match status" value="1"/>
</dbReference>
<keyword evidence="7 11" id="KW-0482">Metalloprotease</keyword>
<keyword evidence="16" id="KW-1185">Reference proteome</keyword>
<dbReference type="GO" id="GO:0008270">
    <property type="term" value="F:zinc ion binding"/>
    <property type="evidence" value="ECO:0007669"/>
    <property type="project" value="UniProtKB-UniRule"/>
</dbReference>
<dbReference type="AlphaFoldDB" id="A0AAV6UME0"/>